<feature type="transmembrane region" description="Helical" evidence="1">
    <location>
        <begin position="90"/>
        <end position="113"/>
    </location>
</feature>
<feature type="transmembrane region" description="Helical" evidence="1">
    <location>
        <begin position="305"/>
        <end position="322"/>
    </location>
</feature>
<feature type="transmembrane region" description="Helical" evidence="1">
    <location>
        <begin position="378"/>
        <end position="398"/>
    </location>
</feature>
<dbReference type="AlphaFoldDB" id="A0A7S1NLE6"/>
<feature type="transmembrane region" description="Helical" evidence="1">
    <location>
        <begin position="125"/>
        <end position="144"/>
    </location>
</feature>
<reference evidence="2" key="1">
    <citation type="submission" date="2021-01" db="EMBL/GenBank/DDBJ databases">
        <authorList>
            <person name="Corre E."/>
            <person name="Pelletier E."/>
            <person name="Niang G."/>
            <person name="Scheremetjew M."/>
            <person name="Finn R."/>
            <person name="Kale V."/>
            <person name="Holt S."/>
            <person name="Cochrane G."/>
            <person name="Meng A."/>
            <person name="Brown T."/>
            <person name="Cohen L."/>
        </authorList>
    </citation>
    <scope>NUCLEOTIDE SEQUENCE</scope>
    <source>
        <strain evidence="2">NIES-381</strain>
    </source>
</reference>
<gene>
    <name evidence="2" type="ORF">EGYM00392_LOCUS39574</name>
</gene>
<feature type="transmembrane region" description="Helical" evidence="1">
    <location>
        <begin position="245"/>
        <end position="268"/>
    </location>
</feature>
<dbReference type="EMBL" id="HBGA01106354">
    <property type="protein sequence ID" value="CAD9028439.1"/>
    <property type="molecule type" value="Transcribed_RNA"/>
</dbReference>
<sequence>MQAFLNSDVLVPEHGLFEPPDLDHDLANDSGWRYSRFAMPCIFMSFVASIVVLALTVCQQVGTFKHFVDGVPRVIQLQDYVQVGLPTYLWLLRVAGFCCGITGVISAIAVFFLRPFHPCRDGLSLIGGASLMIAALLGWVSFVFQLTKLQSLQECPSLRRFTGETCEDRTRWAVAAATTDAVVGVMGVVSSVLVVHNTRAHHWMISPRGWEETLDHAEAARDRKVRAPGNYGQDHVSAVRKQMTGLALCGVAAALPVWMSLTAVLIGFHQTETVLGPRGISDSMGAPLSVLPFEESGWPIANTCLRYAASSGGVVTVLLNLLPSRSPWVARAFAVLYIVVAVLCFIVFGWDVAALGAVQDPCPVPPDGASVVCSQAPYIVTCVTEFLTGILMLGYVALEYGWMQRFMVRLEYGP</sequence>
<proteinExistence type="predicted"/>
<feature type="transmembrane region" description="Helical" evidence="1">
    <location>
        <begin position="37"/>
        <end position="57"/>
    </location>
</feature>
<evidence type="ECO:0000313" key="2">
    <source>
        <dbReference type="EMBL" id="CAD9028439.1"/>
    </source>
</evidence>
<evidence type="ECO:0000256" key="1">
    <source>
        <dbReference type="SAM" id="Phobius"/>
    </source>
</evidence>
<keyword evidence="1" id="KW-0812">Transmembrane</keyword>
<feature type="transmembrane region" description="Helical" evidence="1">
    <location>
        <begin position="172"/>
        <end position="195"/>
    </location>
</feature>
<organism evidence="2">
    <name type="scientific">Eutreptiella gymnastica</name>
    <dbReference type="NCBI Taxonomy" id="73025"/>
    <lineage>
        <taxon>Eukaryota</taxon>
        <taxon>Discoba</taxon>
        <taxon>Euglenozoa</taxon>
        <taxon>Euglenida</taxon>
        <taxon>Spirocuta</taxon>
        <taxon>Euglenophyceae</taxon>
        <taxon>Eutreptiales</taxon>
        <taxon>Eutreptiaceae</taxon>
        <taxon>Eutreptiella</taxon>
    </lineage>
</organism>
<accession>A0A7S1NLE6</accession>
<feature type="transmembrane region" description="Helical" evidence="1">
    <location>
        <begin position="334"/>
        <end position="358"/>
    </location>
</feature>
<name>A0A7S1NLE6_9EUGL</name>
<keyword evidence="1" id="KW-1133">Transmembrane helix</keyword>
<keyword evidence="1" id="KW-0472">Membrane</keyword>
<protein>
    <submittedName>
        <fullName evidence="2">Uncharacterized protein</fullName>
    </submittedName>
</protein>